<evidence type="ECO:0000256" key="1">
    <source>
        <dbReference type="SAM" id="MobiDB-lite"/>
    </source>
</evidence>
<gene>
    <name evidence="2" type="ORF">G6F51_014347</name>
</gene>
<dbReference type="Proteomes" id="UP000717996">
    <property type="component" value="Unassembled WGS sequence"/>
</dbReference>
<evidence type="ECO:0000313" key="2">
    <source>
        <dbReference type="EMBL" id="KAG1525873.1"/>
    </source>
</evidence>
<dbReference type="EMBL" id="JAANIT010009595">
    <property type="protein sequence ID" value="KAG1525873.1"/>
    <property type="molecule type" value="Genomic_DNA"/>
</dbReference>
<feature type="region of interest" description="Disordered" evidence="1">
    <location>
        <begin position="86"/>
        <end position="107"/>
    </location>
</feature>
<feature type="compositionally biased region" description="Polar residues" evidence="1">
    <location>
        <begin position="88"/>
        <end position="107"/>
    </location>
</feature>
<accession>A0A9P7BZD6</accession>
<reference evidence="2" key="1">
    <citation type="journal article" date="2020" name="Microb. Genom.">
        <title>Genetic diversity of clinical and environmental Mucorales isolates obtained from an investigation of mucormycosis cases among solid organ transplant recipients.</title>
        <authorList>
            <person name="Nguyen M.H."/>
            <person name="Kaul D."/>
            <person name="Muto C."/>
            <person name="Cheng S.J."/>
            <person name="Richter R.A."/>
            <person name="Bruno V.M."/>
            <person name="Liu G."/>
            <person name="Beyhan S."/>
            <person name="Sundermann A.J."/>
            <person name="Mounaud S."/>
            <person name="Pasculle A.W."/>
            <person name="Nierman W.C."/>
            <person name="Driscoll E."/>
            <person name="Cumbie R."/>
            <person name="Clancy C.J."/>
            <person name="Dupont C.L."/>
        </authorList>
    </citation>
    <scope>NUCLEOTIDE SEQUENCE</scope>
    <source>
        <strain evidence="2">GL16</strain>
    </source>
</reference>
<proteinExistence type="predicted"/>
<protein>
    <submittedName>
        <fullName evidence="2">Uncharacterized protein</fullName>
    </submittedName>
</protein>
<comment type="caution">
    <text evidence="2">The sequence shown here is derived from an EMBL/GenBank/DDBJ whole genome shotgun (WGS) entry which is preliminary data.</text>
</comment>
<organism evidence="2 3">
    <name type="scientific">Rhizopus oryzae</name>
    <name type="common">Mucormycosis agent</name>
    <name type="synonym">Rhizopus arrhizus var. delemar</name>
    <dbReference type="NCBI Taxonomy" id="64495"/>
    <lineage>
        <taxon>Eukaryota</taxon>
        <taxon>Fungi</taxon>
        <taxon>Fungi incertae sedis</taxon>
        <taxon>Mucoromycota</taxon>
        <taxon>Mucoromycotina</taxon>
        <taxon>Mucoromycetes</taxon>
        <taxon>Mucorales</taxon>
        <taxon>Mucorineae</taxon>
        <taxon>Rhizopodaceae</taxon>
        <taxon>Rhizopus</taxon>
    </lineage>
</organism>
<evidence type="ECO:0000313" key="3">
    <source>
        <dbReference type="Proteomes" id="UP000717996"/>
    </source>
</evidence>
<name>A0A9P7BZD6_RHIOR</name>
<sequence>MRPARNASRPASTALRIALAISTGLRAPAMAVFIRTASQPSSMAMAASDAVPTPASTTTGTRAWSMIRRRFHGFRMPMPEPIREASGMTATAPMSSSMRHWMGSSVQ</sequence>
<dbReference type="AlphaFoldDB" id="A0A9P7BZD6"/>